<evidence type="ECO:0000313" key="4">
    <source>
        <dbReference type="Proteomes" id="UP000628442"/>
    </source>
</evidence>
<dbReference type="OrthoDB" id="5625257at2"/>
<accession>A0A411WXZ2</accession>
<dbReference type="EMBL" id="BMWV01000003">
    <property type="protein sequence ID" value="GGY34684.1"/>
    <property type="molecule type" value="Genomic_DNA"/>
</dbReference>
<dbReference type="RefSeq" id="WP_131145688.1">
    <property type="nucleotide sequence ID" value="NZ_BMWV01000003.1"/>
</dbReference>
<protein>
    <submittedName>
        <fullName evidence="1">Uncharacterized protein</fullName>
    </submittedName>
</protein>
<dbReference type="AlphaFoldDB" id="A0A411WXZ2"/>
<keyword evidence="3" id="KW-1185">Reference proteome</keyword>
<sequence length="84" mass="9101">MSKKFVPYANEADVLTIGGLTIENRLDRITIDGDIDLTLDRKGLEHARALHQLLGAALAKLEGQKDLPATLPPPAVKKVANPFD</sequence>
<organism evidence="1 4">
    <name type="scientific">Pseudoduganella albidiflava</name>
    <dbReference type="NCBI Taxonomy" id="321983"/>
    <lineage>
        <taxon>Bacteria</taxon>
        <taxon>Pseudomonadati</taxon>
        <taxon>Pseudomonadota</taxon>
        <taxon>Betaproteobacteria</taxon>
        <taxon>Burkholderiales</taxon>
        <taxon>Oxalobacteraceae</taxon>
        <taxon>Telluria group</taxon>
        <taxon>Pseudoduganella</taxon>
    </lineage>
</organism>
<dbReference type="Proteomes" id="UP000292307">
    <property type="component" value="Chromosome"/>
</dbReference>
<reference evidence="1" key="3">
    <citation type="submission" date="2022-12" db="EMBL/GenBank/DDBJ databases">
        <authorList>
            <person name="Sun Q."/>
            <person name="Kim S."/>
        </authorList>
    </citation>
    <scope>NUCLEOTIDE SEQUENCE</scope>
    <source>
        <strain evidence="1">KCTC 12343</strain>
    </source>
</reference>
<evidence type="ECO:0000313" key="1">
    <source>
        <dbReference type="EMBL" id="GGY34684.1"/>
    </source>
</evidence>
<dbReference type="Proteomes" id="UP000628442">
    <property type="component" value="Unassembled WGS sequence"/>
</dbReference>
<reference evidence="1" key="1">
    <citation type="journal article" date="2014" name="Int. J. Syst. Evol. Microbiol.">
        <title>Complete genome sequence of Corynebacterium casei LMG S-19264T (=DSM 44701T), isolated from a smear-ripened cheese.</title>
        <authorList>
            <consortium name="US DOE Joint Genome Institute (JGI-PGF)"/>
            <person name="Walter F."/>
            <person name="Albersmeier A."/>
            <person name="Kalinowski J."/>
            <person name="Ruckert C."/>
        </authorList>
    </citation>
    <scope>NUCLEOTIDE SEQUENCE</scope>
    <source>
        <strain evidence="1">KCTC 12343</strain>
    </source>
</reference>
<name>A0A411WXZ2_9BURK</name>
<evidence type="ECO:0000313" key="3">
    <source>
        <dbReference type="Proteomes" id="UP000292307"/>
    </source>
</evidence>
<reference evidence="2 3" key="2">
    <citation type="submission" date="2019-02" db="EMBL/GenBank/DDBJ databases">
        <title>Draft Genome Sequences of Six Type Strains of the Genus Massilia.</title>
        <authorList>
            <person name="Miess H."/>
            <person name="Frediansyhah A."/>
            <person name="Gross H."/>
        </authorList>
    </citation>
    <scope>NUCLEOTIDE SEQUENCE [LARGE SCALE GENOMIC DNA]</scope>
    <source>
        <strain evidence="2 3">DSM 17472</strain>
    </source>
</reference>
<evidence type="ECO:0000313" key="2">
    <source>
        <dbReference type="EMBL" id="QBI01567.1"/>
    </source>
</evidence>
<gene>
    <name evidence="2" type="ORF">EYF70_12425</name>
    <name evidence="1" type="ORF">GCM10007387_15810</name>
</gene>
<proteinExistence type="predicted"/>
<dbReference type="EMBL" id="CP036401">
    <property type="protein sequence ID" value="QBI01567.1"/>
    <property type="molecule type" value="Genomic_DNA"/>
</dbReference>